<dbReference type="GO" id="GO:0016491">
    <property type="term" value="F:oxidoreductase activity"/>
    <property type="evidence" value="ECO:0007669"/>
    <property type="project" value="UniProtKB-KW"/>
</dbReference>
<feature type="domain" description="NADH:flavin oxidoreductase/NADH oxidase N-terminal" evidence="3">
    <location>
        <begin position="10"/>
        <end position="335"/>
    </location>
</feature>
<dbReference type="CDD" id="cd02803">
    <property type="entry name" value="OYE_like_FMN_family"/>
    <property type="match status" value="1"/>
</dbReference>
<evidence type="ECO:0000256" key="2">
    <source>
        <dbReference type="ARBA" id="ARBA00023002"/>
    </source>
</evidence>
<keyword evidence="5" id="KW-1185">Reference proteome</keyword>
<dbReference type="AlphaFoldDB" id="A0A267MMV9"/>
<sequence length="357" mass="39447">MKSLYEKTLLGGIEVRNRFVRSATHEGMSSDGVVTPELIKMYKELAQGEVGLIITSGVEVTKEKALANSLSIYDDSYIESLKKLTNAVHEAGGKVISQLVHGGSTVLWEIDYEPIGPSAIQDRFSKIMPKAMSKEDIINVIKQFSDAALRSKVAGFDGAQIQGAFGFLLNKFLSPYYNRRSDEYGGSIENRSRILVEIREAIAKECGRDFPVFIKLSIDDFMNDDVKGLEFTDGKEIAKVLAATGYDAIEVSGGSVGEVGGSRRPTPNFDGREAYFKEQTIEIAKEVQVHLIATGGIRTEKVAQELINYEHIEAVSFSRPFISEPDLVKRWKEGAKSRCTSCYQCGQPDGIRCIFSK</sequence>
<protein>
    <recommendedName>
        <fullName evidence="3">NADH:flavin oxidoreductase/NADH oxidase N-terminal domain-containing protein</fullName>
    </recommendedName>
</protein>
<dbReference type="OrthoDB" id="9772736at2"/>
<dbReference type="PANTHER" id="PTHR43656:SF2">
    <property type="entry name" value="BINDING OXIDOREDUCTASE, PUTATIVE (AFU_ORTHOLOGUE AFUA_2G08260)-RELATED"/>
    <property type="match status" value="1"/>
</dbReference>
<keyword evidence="2" id="KW-0560">Oxidoreductase</keyword>
<dbReference type="InterPro" id="IPR051799">
    <property type="entry name" value="NADH_flavin_oxidoreductase"/>
</dbReference>
<dbReference type="Pfam" id="PF00724">
    <property type="entry name" value="Oxidored_FMN"/>
    <property type="match status" value="1"/>
</dbReference>
<dbReference type="EMBL" id="NIBG01000004">
    <property type="protein sequence ID" value="PAB60153.1"/>
    <property type="molecule type" value="Genomic_DNA"/>
</dbReference>
<organism evidence="4 5">
    <name type="scientific">Anaeromicrobium sediminis</name>
    <dbReference type="NCBI Taxonomy" id="1478221"/>
    <lineage>
        <taxon>Bacteria</taxon>
        <taxon>Bacillati</taxon>
        <taxon>Bacillota</taxon>
        <taxon>Clostridia</taxon>
        <taxon>Peptostreptococcales</taxon>
        <taxon>Thermotaleaceae</taxon>
        <taxon>Anaeromicrobium</taxon>
    </lineage>
</organism>
<accession>A0A267MMV9</accession>
<evidence type="ECO:0000313" key="5">
    <source>
        <dbReference type="Proteomes" id="UP000216024"/>
    </source>
</evidence>
<dbReference type="RefSeq" id="WP_095132441.1">
    <property type="nucleotide sequence ID" value="NZ_NIBG01000004.1"/>
</dbReference>
<name>A0A267MMV9_9FIRM</name>
<reference evidence="4 5" key="1">
    <citation type="submission" date="2017-06" db="EMBL/GenBank/DDBJ databases">
        <title>Draft genome sequence of anaerobic fermentative bacterium Anaeromicrobium sediminis DY2726D isolated from West Pacific Ocean sediments.</title>
        <authorList>
            <person name="Zeng X."/>
        </authorList>
    </citation>
    <scope>NUCLEOTIDE SEQUENCE [LARGE SCALE GENOMIC DNA]</scope>
    <source>
        <strain evidence="4 5">DY2726D</strain>
    </source>
</reference>
<keyword evidence="1" id="KW-0285">Flavoprotein</keyword>
<dbReference type="InterPro" id="IPR001155">
    <property type="entry name" value="OxRdtase_FMN_N"/>
</dbReference>
<evidence type="ECO:0000256" key="1">
    <source>
        <dbReference type="ARBA" id="ARBA00022630"/>
    </source>
</evidence>
<proteinExistence type="predicted"/>
<dbReference type="Proteomes" id="UP000216024">
    <property type="component" value="Unassembled WGS sequence"/>
</dbReference>
<dbReference type="SUPFAM" id="SSF51395">
    <property type="entry name" value="FMN-linked oxidoreductases"/>
    <property type="match status" value="1"/>
</dbReference>
<dbReference type="PANTHER" id="PTHR43656">
    <property type="entry name" value="BINDING OXIDOREDUCTASE, PUTATIVE (AFU_ORTHOLOGUE AFUA_2G08260)-RELATED"/>
    <property type="match status" value="1"/>
</dbReference>
<dbReference type="InterPro" id="IPR013785">
    <property type="entry name" value="Aldolase_TIM"/>
</dbReference>
<comment type="caution">
    <text evidence="4">The sequence shown here is derived from an EMBL/GenBank/DDBJ whole genome shotgun (WGS) entry which is preliminary data.</text>
</comment>
<dbReference type="GO" id="GO:0010181">
    <property type="term" value="F:FMN binding"/>
    <property type="evidence" value="ECO:0007669"/>
    <property type="project" value="InterPro"/>
</dbReference>
<evidence type="ECO:0000259" key="3">
    <source>
        <dbReference type="Pfam" id="PF00724"/>
    </source>
</evidence>
<evidence type="ECO:0000313" key="4">
    <source>
        <dbReference type="EMBL" id="PAB60153.1"/>
    </source>
</evidence>
<dbReference type="Gene3D" id="3.20.20.70">
    <property type="entry name" value="Aldolase class I"/>
    <property type="match status" value="1"/>
</dbReference>
<gene>
    <name evidence="4" type="ORF">CCE28_07220</name>
</gene>